<dbReference type="PANTHER" id="PTHR46517:SF1">
    <property type="entry name" value="FRUCTOSE-2,6-BISPHOSPHATASE TIGAR"/>
    <property type="match status" value="1"/>
</dbReference>
<evidence type="ECO:0000313" key="4">
    <source>
        <dbReference type="EMBL" id="PWG59453.1"/>
    </source>
</evidence>
<dbReference type="Proteomes" id="UP000245753">
    <property type="component" value="Unassembled WGS sequence"/>
</dbReference>
<dbReference type="InterPro" id="IPR051695">
    <property type="entry name" value="Phosphoglycerate_Mutase"/>
</dbReference>
<protein>
    <submittedName>
        <fullName evidence="4">Histidine phosphatase family protein</fullName>
    </submittedName>
</protein>
<reference evidence="4 5" key="1">
    <citation type="journal article" date="2018" name="Int. J. Syst. Evol. Microbiol.">
        <title>Bifidobacterium catulorum sp. nov., a novel taxon from the faeces of the baby common marmoset (Callithrix jacchus).</title>
        <authorList>
            <person name="Modesto M."/>
            <person name="Michelini S."/>
            <person name="Oki K."/>
            <person name="Biavati B."/>
            <person name="Watanabe K."/>
            <person name="Mattarelli P."/>
        </authorList>
    </citation>
    <scope>NUCLEOTIDE SEQUENCE [LARGE SCALE GENOMIC DNA]</scope>
    <source>
        <strain evidence="4 5">MRM 8.19</strain>
    </source>
</reference>
<evidence type="ECO:0000313" key="5">
    <source>
        <dbReference type="Proteomes" id="UP000245753"/>
    </source>
</evidence>
<gene>
    <name evidence="4" type="ORF">DF200_07560</name>
</gene>
<organism evidence="4 5">
    <name type="scientific">Bifidobacterium catulorum</name>
    <dbReference type="NCBI Taxonomy" id="1630173"/>
    <lineage>
        <taxon>Bacteria</taxon>
        <taxon>Bacillati</taxon>
        <taxon>Actinomycetota</taxon>
        <taxon>Actinomycetes</taxon>
        <taxon>Bifidobacteriales</taxon>
        <taxon>Bifidobacteriaceae</taxon>
        <taxon>Bifidobacterium</taxon>
    </lineage>
</organism>
<dbReference type="Pfam" id="PF00300">
    <property type="entry name" value="His_Phos_1"/>
    <property type="match status" value="1"/>
</dbReference>
<dbReference type="EMBL" id="QFFN01000021">
    <property type="protein sequence ID" value="PWG59453.1"/>
    <property type="molecule type" value="Genomic_DNA"/>
</dbReference>
<keyword evidence="1" id="KW-0378">Hydrolase</keyword>
<dbReference type="PANTHER" id="PTHR46517">
    <property type="entry name" value="FRUCTOSE-2,6-BISPHOSPHATASE TIGAR"/>
    <property type="match status" value="1"/>
</dbReference>
<dbReference type="GO" id="GO:0045820">
    <property type="term" value="P:negative regulation of glycolytic process"/>
    <property type="evidence" value="ECO:0007669"/>
    <property type="project" value="TreeGrafter"/>
</dbReference>
<comment type="caution">
    <text evidence="4">The sequence shown here is derived from an EMBL/GenBank/DDBJ whole genome shotgun (WGS) entry which is preliminary data.</text>
</comment>
<dbReference type="GO" id="GO:0043456">
    <property type="term" value="P:regulation of pentose-phosphate shunt"/>
    <property type="evidence" value="ECO:0007669"/>
    <property type="project" value="TreeGrafter"/>
</dbReference>
<dbReference type="Gene3D" id="3.40.50.1240">
    <property type="entry name" value="Phosphoglycerate mutase-like"/>
    <property type="match status" value="1"/>
</dbReference>
<sequence>MTERGGERPMRVHSITLVRHGRTAYNAVGRLQGQSDIPLDETGLWQVERTGESLRTLYVTNSGRRQIVVSSDLGRSMQTAHAFADALDLPVHADPRVRERDFGEWEGLRLRDIHERWPEDFASFMSFRGGEMNHGAEAKTSVGSRGVAALEDWSGRAGDDTDLFVFSHGAWISQTLQVLLGLAEIHPDFASLMSMRNAHWCRLRPLDLPDGPTRWRLAAFNHGPAIAEMSGWDDPQLP</sequence>
<feature type="binding site" evidence="3">
    <location>
        <begin position="19"/>
        <end position="26"/>
    </location>
    <ligand>
        <name>substrate</name>
    </ligand>
</feature>
<evidence type="ECO:0000256" key="1">
    <source>
        <dbReference type="ARBA" id="ARBA00022801"/>
    </source>
</evidence>
<dbReference type="AlphaFoldDB" id="A0A2U2MRJ3"/>
<evidence type="ECO:0000256" key="2">
    <source>
        <dbReference type="PIRSR" id="PIRSR613078-1"/>
    </source>
</evidence>
<name>A0A2U2MRJ3_9BIFI</name>
<dbReference type="OrthoDB" id="4697614at2"/>
<dbReference type="InterPro" id="IPR013078">
    <property type="entry name" value="His_Pase_superF_clade-1"/>
</dbReference>
<dbReference type="CDD" id="cd07067">
    <property type="entry name" value="HP_PGM_like"/>
    <property type="match status" value="1"/>
</dbReference>
<dbReference type="SMART" id="SM00855">
    <property type="entry name" value="PGAM"/>
    <property type="match status" value="1"/>
</dbReference>
<dbReference type="SUPFAM" id="SSF53254">
    <property type="entry name" value="Phosphoglycerate mutase-like"/>
    <property type="match status" value="1"/>
</dbReference>
<dbReference type="GO" id="GO:0004331">
    <property type="term" value="F:fructose-2,6-bisphosphate 2-phosphatase activity"/>
    <property type="evidence" value="ECO:0007669"/>
    <property type="project" value="TreeGrafter"/>
</dbReference>
<feature type="binding site" evidence="3">
    <location>
        <position position="75"/>
    </location>
    <ligand>
        <name>substrate</name>
    </ligand>
</feature>
<feature type="active site" description="Proton donor/acceptor" evidence="2">
    <location>
        <position position="99"/>
    </location>
</feature>
<accession>A0A2U2MRJ3</accession>
<dbReference type="InterPro" id="IPR029033">
    <property type="entry name" value="His_PPase_superfam"/>
</dbReference>
<keyword evidence="5" id="KW-1185">Reference proteome</keyword>
<proteinExistence type="predicted"/>
<feature type="active site" description="Tele-phosphohistidine intermediate" evidence="2">
    <location>
        <position position="20"/>
    </location>
</feature>
<dbReference type="GO" id="GO:0005829">
    <property type="term" value="C:cytosol"/>
    <property type="evidence" value="ECO:0007669"/>
    <property type="project" value="TreeGrafter"/>
</dbReference>
<evidence type="ECO:0000256" key="3">
    <source>
        <dbReference type="PIRSR" id="PIRSR613078-2"/>
    </source>
</evidence>